<feature type="compositionally biased region" description="Polar residues" evidence="2">
    <location>
        <begin position="8"/>
        <end position="17"/>
    </location>
</feature>
<evidence type="ECO:0000313" key="4">
    <source>
        <dbReference type="Proteomes" id="UP001152795"/>
    </source>
</evidence>
<feature type="non-terminal residue" evidence="3">
    <location>
        <position position="1"/>
    </location>
</feature>
<feature type="coiled-coil region" evidence="1">
    <location>
        <begin position="76"/>
        <end position="131"/>
    </location>
</feature>
<organism evidence="3 4">
    <name type="scientific">Paramuricea clavata</name>
    <name type="common">Red gorgonian</name>
    <name type="synonym">Violescent sea-whip</name>
    <dbReference type="NCBI Taxonomy" id="317549"/>
    <lineage>
        <taxon>Eukaryota</taxon>
        <taxon>Metazoa</taxon>
        <taxon>Cnidaria</taxon>
        <taxon>Anthozoa</taxon>
        <taxon>Octocorallia</taxon>
        <taxon>Malacalcyonacea</taxon>
        <taxon>Plexauridae</taxon>
        <taxon>Paramuricea</taxon>
    </lineage>
</organism>
<evidence type="ECO:0000313" key="3">
    <source>
        <dbReference type="EMBL" id="CAB4044255.1"/>
    </source>
</evidence>
<keyword evidence="4" id="KW-1185">Reference proteome</keyword>
<accession>A0A7D9M9A1</accession>
<reference evidence="3" key="1">
    <citation type="submission" date="2020-04" db="EMBL/GenBank/DDBJ databases">
        <authorList>
            <person name="Alioto T."/>
            <person name="Alioto T."/>
            <person name="Gomez Garrido J."/>
        </authorList>
    </citation>
    <scope>NUCLEOTIDE SEQUENCE</scope>
    <source>
        <strain evidence="3">A484AB</strain>
    </source>
</reference>
<feature type="region of interest" description="Disordered" evidence="2">
    <location>
        <begin position="1"/>
        <end position="29"/>
    </location>
</feature>
<dbReference type="Proteomes" id="UP001152795">
    <property type="component" value="Unassembled WGS sequence"/>
</dbReference>
<dbReference type="AlphaFoldDB" id="A0A7D9M9A1"/>
<gene>
    <name evidence="3" type="ORF">PACLA_8A048611</name>
</gene>
<protein>
    <submittedName>
        <fullName evidence="3">Uncharacterized protein</fullName>
    </submittedName>
</protein>
<name>A0A7D9M9A1_PARCT</name>
<evidence type="ECO:0000256" key="2">
    <source>
        <dbReference type="SAM" id="MobiDB-lite"/>
    </source>
</evidence>
<keyword evidence="1" id="KW-0175">Coiled coil</keyword>
<proteinExistence type="predicted"/>
<dbReference type="EMBL" id="CACRXK020034373">
    <property type="protein sequence ID" value="CAB4044255.1"/>
    <property type="molecule type" value="Genomic_DNA"/>
</dbReference>
<evidence type="ECO:0000256" key="1">
    <source>
        <dbReference type="SAM" id="Coils"/>
    </source>
</evidence>
<sequence>DEGREESNTTMTTSHNQNEANDENDADGLSLEKISNSPCKNANICNKTLPYSCNCRSLAIELESVKWDIVILQNSIESSNNKNTNSSEELSKLQLELKEGQHKNRLLVAHIKTVEEERDSLRLALKLLMQDHTNKYIAVANDRNEQGKAVTGKLQAENQIKTTTAKR</sequence>
<comment type="caution">
    <text evidence="3">The sequence shown here is derived from an EMBL/GenBank/DDBJ whole genome shotgun (WGS) entry which is preliminary data.</text>
</comment>